<sequence length="91" mass="9216" precursor="true">MRTTVKLALPAVTFAFGVGLLSGIAHPQTAKADACADVGGRVVSVGGCTDPARWGNWVLPAGAMTVPPPGAPPPCYTPSGEPYWTPPGEPC</sequence>
<proteinExistence type="predicted"/>
<evidence type="ECO:0000313" key="3">
    <source>
        <dbReference type="Proteomes" id="UP000198875"/>
    </source>
</evidence>
<dbReference type="RefSeq" id="WP_245836588.1">
    <property type="nucleotide sequence ID" value="NZ_CSTD01000004.1"/>
</dbReference>
<evidence type="ECO:0000313" key="2">
    <source>
        <dbReference type="EMBL" id="CPR12236.1"/>
    </source>
</evidence>
<organism evidence="2 3">
    <name type="scientific">Mycobacterium bohemicum DSM 44277</name>
    <dbReference type="NCBI Taxonomy" id="1236609"/>
    <lineage>
        <taxon>Bacteria</taxon>
        <taxon>Bacillati</taxon>
        <taxon>Actinomycetota</taxon>
        <taxon>Actinomycetes</taxon>
        <taxon>Mycobacteriales</taxon>
        <taxon>Mycobacteriaceae</taxon>
        <taxon>Mycobacterium</taxon>
    </lineage>
</organism>
<dbReference type="AlphaFoldDB" id="A0A0U0WB25"/>
<reference evidence="2 3" key="1">
    <citation type="submission" date="2015-03" db="EMBL/GenBank/DDBJ databases">
        <authorList>
            <person name="Murphy D."/>
        </authorList>
    </citation>
    <scope>NUCLEOTIDE SEQUENCE [LARGE SCALE GENOMIC DNA]</scope>
    <source>
        <strain evidence="2 3">DSM 44277</strain>
    </source>
</reference>
<protein>
    <recommendedName>
        <fullName evidence="4">Secreted protein</fullName>
    </recommendedName>
</protein>
<keyword evidence="1" id="KW-0732">Signal</keyword>
<evidence type="ECO:0008006" key="4">
    <source>
        <dbReference type="Google" id="ProtNLM"/>
    </source>
</evidence>
<dbReference type="EMBL" id="CSTD01000004">
    <property type="protein sequence ID" value="CPR12236.1"/>
    <property type="molecule type" value="Genomic_DNA"/>
</dbReference>
<feature type="chain" id="PRO_5039345471" description="Secreted protein" evidence="1">
    <location>
        <begin position="28"/>
        <end position="91"/>
    </location>
</feature>
<evidence type="ECO:0000256" key="1">
    <source>
        <dbReference type="SAM" id="SignalP"/>
    </source>
</evidence>
<dbReference type="Proteomes" id="UP000198875">
    <property type="component" value="Unassembled WGS sequence"/>
</dbReference>
<feature type="signal peptide" evidence="1">
    <location>
        <begin position="1"/>
        <end position="27"/>
    </location>
</feature>
<name>A0A0U0WB25_MYCBE</name>
<gene>
    <name evidence="2" type="ORF">BN971_03530</name>
</gene>
<accession>A0A0U0WB25</accession>